<feature type="transmembrane region" description="Helical" evidence="1">
    <location>
        <begin position="131"/>
        <end position="154"/>
    </location>
</feature>
<dbReference type="PANTHER" id="PTHR40076">
    <property type="entry name" value="MEMBRANE PROTEIN-RELATED"/>
    <property type="match status" value="1"/>
</dbReference>
<gene>
    <name evidence="2" type="ORF">H8R27_03165</name>
</gene>
<dbReference type="RefSeq" id="WP_166125103.1">
    <property type="nucleotide sequence ID" value="NZ_JAANOQ010000001.1"/>
</dbReference>
<organism evidence="2 3">
    <name type="scientific">Flavobacterium bernardetii</name>
    <dbReference type="NCBI Taxonomy" id="2813823"/>
    <lineage>
        <taxon>Bacteria</taxon>
        <taxon>Pseudomonadati</taxon>
        <taxon>Bacteroidota</taxon>
        <taxon>Flavobacteriia</taxon>
        <taxon>Flavobacteriales</taxon>
        <taxon>Flavobacteriaceae</taxon>
        <taxon>Flavobacterium</taxon>
    </lineage>
</organism>
<feature type="transmembrane region" description="Helical" evidence="1">
    <location>
        <begin position="32"/>
        <end position="60"/>
    </location>
</feature>
<reference evidence="2 3" key="1">
    <citation type="submission" date="2020-08" db="EMBL/GenBank/DDBJ databases">
        <title>Description of novel Flavobacterium F-408 isolate.</title>
        <authorList>
            <person name="Saticioglu I.B."/>
            <person name="Duman M."/>
            <person name="Altun S."/>
        </authorList>
    </citation>
    <scope>NUCLEOTIDE SEQUENCE [LARGE SCALE GENOMIC DNA]</scope>
    <source>
        <strain evidence="2 3">F-408</strain>
    </source>
</reference>
<name>A0ABR7IVT7_9FLAO</name>
<keyword evidence="1" id="KW-1133">Transmembrane helix</keyword>
<feature type="transmembrane region" description="Helical" evidence="1">
    <location>
        <begin position="199"/>
        <end position="231"/>
    </location>
</feature>
<keyword evidence="1" id="KW-0472">Membrane</keyword>
<protein>
    <recommendedName>
        <fullName evidence="4">DUF4013 domain-containing protein</fullName>
    </recommendedName>
</protein>
<accession>A0ABR7IVT7</accession>
<evidence type="ECO:0000313" key="3">
    <source>
        <dbReference type="Proteomes" id="UP000605990"/>
    </source>
</evidence>
<evidence type="ECO:0000313" key="2">
    <source>
        <dbReference type="EMBL" id="MBC5833875.1"/>
    </source>
</evidence>
<dbReference type="InterPro" id="IPR010380">
    <property type="entry name" value="DUF975"/>
</dbReference>
<keyword evidence="3" id="KW-1185">Reference proteome</keyword>
<dbReference type="PANTHER" id="PTHR40076:SF1">
    <property type="entry name" value="MEMBRANE PROTEIN"/>
    <property type="match status" value="1"/>
</dbReference>
<dbReference type="EMBL" id="JACRUN010000001">
    <property type="protein sequence ID" value="MBC5833875.1"/>
    <property type="molecule type" value="Genomic_DNA"/>
</dbReference>
<evidence type="ECO:0000256" key="1">
    <source>
        <dbReference type="SAM" id="Phobius"/>
    </source>
</evidence>
<evidence type="ECO:0008006" key="4">
    <source>
        <dbReference type="Google" id="ProtNLM"/>
    </source>
</evidence>
<feature type="transmembrane region" description="Helical" evidence="1">
    <location>
        <begin position="80"/>
        <end position="102"/>
    </location>
</feature>
<sequence>MNSNFETKFRQNNSPDIGKVIDQSFTTFKKSIWVSGVGIILMLLLAVPITFFAIFTYMGISSLEDFVQKSETLQSDFTYLLMNAAIGIVLAALIAPVMAGFYKINHLAKQDKEFGVNNLFDYYKSPYFQPLALSAVLATLYSNIISLLLIYLNLPLVASIMQAFISLLFIFMVPLIIFENQNATDAMSNSSKIAVKHPFTIIVTVIFAFIIALLGVFAFCIGLFFTVGYFYTMNYTLYNEIIPIENKNAFDEIGQE</sequence>
<keyword evidence="1" id="KW-0812">Transmembrane</keyword>
<dbReference type="Proteomes" id="UP000605990">
    <property type="component" value="Unassembled WGS sequence"/>
</dbReference>
<comment type="caution">
    <text evidence="2">The sequence shown here is derived from an EMBL/GenBank/DDBJ whole genome shotgun (WGS) entry which is preliminary data.</text>
</comment>
<feature type="transmembrane region" description="Helical" evidence="1">
    <location>
        <begin position="160"/>
        <end position="178"/>
    </location>
</feature>
<proteinExistence type="predicted"/>